<evidence type="ECO:0000313" key="12">
    <source>
        <dbReference type="RefSeq" id="XP_040587906.1"/>
    </source>
</evidence>
<dbReference type="InterPro" id="IPR001590">
    <property type="entry name" value="Peptidase_M12B"/>
</dbReference>
<dbReference type="PROSITE" id="PS00427">
    <property type="entry name" value="DISINTEGRIN_1"/>
    <property type="match status" value="1"/>
</dbReference>
<dbReference type="Pfam" id="PF08516">
    <property type="entry name" value="ADAM_CR"/>
    <property type="match status" value="1"/>
</dbReference>
<dbReference type="PROSITE" id="PS50214">
    <property type="entry name" value="DISINTEGRIN_2"/>
    <property type="match status" value="1"/>
</dbReference>
<dbReference type="PANTHER" id="PTHR11905">
    <property type="entry name" value="ADAM A DISINTEGRIN AND METALLOPROTEASE DOMAIN"/>
    <property type="match status" value="1"/>
</dbReference>
<dbReference type="PANTHER" id="PTHR11905:SF239">
    <property type="entry name" value="A DISINTEGRIN AND METALLOPEPTIDASE DOMAIN 26B-RELATED"/>
    <property type="match status" value="1"/>
</dbReference>
<protein>
    <submittedName>
        <fullName evidence="12">Disintegrin and metalloproteinase domain-containing protein 26A-like</fullName>
    </submittedName>
</protein>
<feature type="signal peptide" evidence="8">
    <location>
        <begin position="1"/>
        <end position="22"/>
    </location>
</feature>
<proteinExistence type="predicted"/>
<keyword evidence="3 5" id="KW-1015">Disulfide bond</keyword>
<keyword evidence="7" id="KW-0472">Membrane</keyword>
<evidence type="ECO:0000256" key="3">
    <source>
        <dbReference type="ARBA" id="ARBA00023157"/>
    </source>
</evidence>
<feature type="compositionally biased region" description="Basic and acidic residues" evidence="6">
    <location>
        <begin position="744"/>
        <end position="761"/>
    </location>
</feature>
<dbReference type="SMART" id="SM00608">
    <property type="entry name" value="ACR"/>
    <property type="match status" value="1"/>
</dbReference>
<dbReference type="InterPro" id="IPR034027">
    <property type="entry name" value="Reprolysin_adamalysin"/>
</dbReference>
<evidence type="ECO:0000256" key="6">
    <source>
        <dbReference type="SAM" id="MobiDB-lite"/>
    </source>
</evidence>
<dbReference type="Gene3D" id="3.40.390.10">
    <property type="entry name" value="Collagenase (Catalytic Domain)"/>
    <property type="match status" value="1"/>
</dbReference>
<dbReference type="Pfam" id="PF00200">
    <property type="entry name" value="Disintegrin"/>
    <property type="match status" value="1"/>
</dbReference>
<evidence type="ECO:0000256" key="8">
    <source>
        <dbReference type="SAM" id="SignalP"/>
    </source>
</evidence>
<evidence type="ECO:0000256" key="7">
    <source>
        <dbReference type="SAM" id="Phobius"/>
    </source>
</evidence>
<evidence type="ECO:0000256" key="1">
    <source>
        <dbReference type="ARBA" id="ARBA00004167"/>
    </source>
</evidence>
<dbReference type="RefSeq" id="XP_040587906.1">
    <property type="nucleotide sequence ID" value="XM_040731972.1"/>
</dbReference>
<dbReference type="Proteomes" id="UP000886700">
    <property type="component" value="Unplaced"/>
</dbReference>
<evidence type="ECO:0000256" key="2">
    <source>
        <dbReference type="ARBA" id="ARBA00022692"/>
    </source>
</evidence>
<feature type="disulfide bond" evidence="5">
    <location>
        <begin position="346"/>
        <end position="351"/>
    </location>
</feature>
<evidence type="ECO:0000259" key="9">
    <source>
        <dbReference type="PROSITE" id="PS50214"/>
    </source>
</evidence>
<gene>
    <name evidence="12" type="primary">LOC121134178</name>
</gene>
<organism evidence="11 12">
    <name type="scientific">Mesocricetus auratus</name>
    <name type="common">Golden hamster</name>
    <dbReference type="NCBI Taxonomy" id="10036"/>
    <lineage>
        <taxon>Eukaryota</taxon>
        <taxon>Metazoa</taxon>
        <taxon>Chordata</taxon>
        <taxon>Craniata</taxon>
        <taxon>Vertebrata</taxon>
        <taxon>Euteleostomi</taxon>
        <taxon>Mammalia</taxon>
        <taxon>Eutheria</taxon>
        <taxon>Euarchontoglires</taxon>
        <taxon>Glires</taxon>
        <taxon>Rodentia</taxon>
        <taxon>Myomorpha</taxon>
        <taxon>Muroidea</taxon>
        <taxon>Cricetidae</taxon>
        <taxon>Cricetinae</taxon>
        <taxon>Mesocricetus</taxon>
    </lineage>
</organism>
<feature type="domain" description="Peptidase M12B" evidence="10">
    <location>
        <begin position="195"/>
        <end position="385"/>
    </location>
</feature>
<feature type="chain" id="PRO_5047159933" evidence="8">
    <location>
        <begin position="23"/>
        <end position="767"/>
    </location>
</feature>
<evidence type="ECO:0000256" key="4">
    <source>
        <dbReference type="PROSITE-ProRule" id="PRU00068"/>
    </source>
</evidence>
<feature type="active site" evidence="5">
    <location>
        <position position="330"/>
    </location>
</feature>
<feature type="domain" description="Disintegrin" evidence="9">
    <location>
        <begin position="398"/>
        <end position="484"/>
    </location>
</feature>
<name>A0ABM2WFS8_MESAU</name>
<dbReference type="GeneID" id="121134178"/>
<dbReference type="InterPro" id="IPR018358">
    <property type="entry name" value="Disintegrin_CS"/>
</dbReference>
<feature type="disulfide bond" evidence="4">
    <location>
        <begin position="456"/>
        <end position="476"/>
    </location>
</feature>
<dbReference type="InterPro" id="IPR006586">
    <property type="entry name" value="ADAM_Cys-rich"/>
</dbReference>
<keyword evidence="2 7" id="KW-0812">Transmembrane</keyword>
<feature type="transmembrane region" description="Helical" evidence="7">
    <location>
        <begin position="682"/>
        <end position="701"/>
    </location>
</feature>
<keyword evidence="8" id="KW-0732">Signal</keyword>
<dbReference type="InterPro" id="IPR001762">
    <property type="entry name" value="Disintegrin_dom"/>
</dbReference>
<feature type="binding site" evidence="5">
    <location>
        <position position="339"/>
    </location>
    <ligand>
        <name>Zn(2+)</name>
        <dbReference type="ChEBI" id="CHEBI:29105"/>
        <note>catalytic</note>
    </ligand>
</feature>
<feature type="compositionally biased region" description="Pro residues" evidence="6">
    <location>
        <begin position="719"/>
        <end position="743"/>
    </location>
</feature>
<evidence type="ECO:0000313" key="11">
    <source>
        <dbReference type="Proteomes" id="UP000886700"/>
    </source>
</evidence>
<accession>A0ABM2WFS8</accession>
<evidence type="ECO:0000259" key="10">
    <source>
        <dbReference type="PROSITE" id="PS50215"/>
    </source>
</evidence>
<keyword evidence="5" id="KW-0479">Metal-binding</keyword>
<dbReference type="PROSITE" id="PS50215">
    <property type="entry name" value="ADAM_MEPRO"/>
    <property type="match status" value="1"/>
</dbReference>
<feature type="binding site" evidence="5">
    <location>
        <position position="329"/>
    </location>
    <ligand>
        <name>Zn(2+)</name>
        <dbReference type="ChEBI" id="CHEBI:29105"/>
        <note>catalytic</note>
    </ligand>
</feature>
<comment type="subcellular location">
    <subcellularLocation>
        <location evidence="1">Membrane</location>
        <topology evidence="1">Single-pass membrane protein</topology>
    </subcellularLocation>
</comment>
<feature type="region of interest" description="Disordered" evidence="6">
    <location>
        <begin position="712"/>
        <end position="767"/>
    </location>
</feature>
<sequence length="767" mass="87070">MDFHLYLWMVLLLSTWYPTGHAVYSSPPEVVIPLRINDTSRHDTSPDRLSYSLHIGGERHIITMKPTKYFISRNFLLFTYTDQGDLFAEQPFVQTDCYYQGNVDGDPDSMVIINTCLGSLQGMLEINGTAYEIMPKKSTSTFEHLAYKMDSEDSESFSIRCGLTEAEIARQIKIQESKYPMLMQSQYENWWTHHKYLEYYVVIDNQRYVYRASNVTVCMQEMLQIVNGINGYYRQIDVEVILTTLEVWTQRNHVNVTRNVNRVLSDFCSWKARNIDRRVRNDLAHLYARQVYPGVLGLAYVGTICERNGCAVNSYMTNSIKDIAFIVAHEMGHNLGMSHDEKYCTCGTSKCIMAPYKSDSLKFSNCSYGYLYGKITRKSCLHNYPDTVVRMNATLPGPAQCGNNIVEDGEQCDCGSPKLCVNNPCCTEDCVFKTGAECASGFCCKDCKFIPTGTVCREKKNDCDLPEWCNGTSPECPEDVYVADGSPCRGSGYCYNMSCLKREEHCWRLFGKKAKSAKEICYKEMNKRGDRFGNCGNDSFNYRRCADADVLCGRIQCDNVQQIPNRSSHETVLWTHFMHETCWSIDFHFGMTIEDSGAVRDGTPCGQSKICIKRKCVPRSILFNNCTVYYCNMNGVCNNKRHCHCNAKWEPPDCNLTGFGGSIDSGPPPRIYFKKKPKESQFTLVFSILFLALLFSLIFLITKVKSHHKLEVEETPGPELGPEPGPGPETEPGPEPEPGPQSKPEPEPKPQSKHGHGDTKIKKQKKK</sequence>
<dbReference type="InterPro" id="IPR002870">
    <property type="entry name" value="Peptidase_M12B_N"/>
</dbReference>
<keyword evidence="5" id="KW-0862">Zinc</keyword>
<keyword evidence="7" id="KW-1133">Transmembrane helix</keyword>
<dbReference type="PRINTS" id="PR00289">
    <property type="entry name" value="DISINTEGRIN"/>
</dbReference>
<keyword evidence="11" id="KW-1185">Reference proteome</keyword>
<reference evidence="12" key="1">
    <citation type="submission" date="2025-08" db="UniProtKB">
        <authorList>
            <consortium name="RefSeq"/>
        </authorList>
    </citation>
    <scope>IDENTIFICATION</scope>
    <source>
        <tissue evidence="12">Liver</tissue>
    </source>
</reference>
<dbReference type="CDD" id="cd04269">
    <property type="entry name" value="ZnMc_adamalysin_II_like"/>
    <property type="match status" value="1"/>
</dbReference>
<dbReference type="SMART" id="SM00050">
    <property type="entry name" value="DISIN"/>
    <property type="match status" value="1"/>
</dbReference>
<feature type="binding site" evidence="5">
    <location>
        <position position="333"/>
    </location>
    <ligand>
        <name>Zn(2+)</name>
        <dbReference type="ChEBI" id="CHEBI:29105"/>
        <note>catalytic</note>
    </ligand>
</feature>
<dbReference type="Pfam" id="PF01421">
    <property type="entry name" value="Reprolysin"/>
    <property type="match status" value="1"/>
</dbReference>
<comment type="caution">
    <text evidence="5">Lacks conserved residue(s) required for the propagation of feature annotation.</text>
</comment>
<evidence type="ECO:0000256" key="5">
    <source>
        <dbReference type="PROSITE-ProRule" id="PRU00276"/>
    </source>
</evidence>
<dbReference type="Pfam" id="PF01562">
    <property type="entry name" value="Pep_M12B_propep"/>
    <property type="match status" value="1"/>
</dbReference>
<dbReference type="InterPro" id="IPR024079">
    <property type="entry name" value="MetalloPept_cat_dom_sf"/>
</dbReference>
<dbReference type="SUPFAM" id="SSF55486">
    <property type="entry name" value="Metalloproteases ('zincins'), catalytic domain"/>
    <property type="match status" value="1"/>
</dbReference>
<dbReference type="InterPro" id="IPR036436">
    <property type="entry name" value="Disintegrin_dom_sf"/>
</dbReference>
<dbReference type="Gene3D" id="4.10.70.10">
    <property type="entry name" value="Disintegrin domain"/>
    <property type="match status" value="1"/>
</dbReference>
<dbReference type="SUPFAM" id="SSF57552">
    <property type="entry name" value="Blood coagulation inhibitor (disintegrin)"/>
    <property type="match status" value="1"/>
</dbReference>